<sequence>MQTAASGVISDQARKDSELQVTTNLGRYQYVSSEDQENELLSFNKHGTTLKEVCSLTFQLASRDGQDRPFNNGKSLASQATSVARAIKFNKAAVNKFFGFLEKVVEKHGFTAEKIFK</sequence>
<gene>
    <name evidence="1" type="ORF">ILUMI_09859</name>
</gene>
<comment type="caution">
    <text evidence="1">The sequence shown here is derived from an EMBL/GenBank/DDBJ whole genome shotgun (WGS) entry which is preliminary data.</text>
</comment>
<dbReference type="Proteomes" id="UP000801492">
    <property type="component" value="Unassembled WGS sequence"/>
</dbReference>
<dbReference type="EMBL" id="VTPC01005177">
    <property type="protein sequence ID" value="KAF2896320.1"/>
    <property type="molecule type" value="Genomic_DNA"/>
</dbReference>
<keyword evidence="2" id="KW-1185">Reference proteome</keyword>
<organism evidence="1 2">
    <name type="scientific">Ignelater luminosus</name>
    <name type="common">Cucubano</name>
    <name type="synonym">Pyrophorus luminosus</name>
    <dbReference type="NCBI Taxonomy" id="2038154"/>
    <lineage>
        <taxon>Eukaryota</taxon>
        <taxon>Metazoa</taxon>
        <taxon>Ecdysozoa</taxon>
        <taxon>Arthropoda</taxon>
        <taxon>Hexapoda</taxon>
        <taxon>Insecta</taxon>
        <taxon>Pterygota</taxon>
        <taxon>Neoptera</taxon>
        <taxon>Endopterygota</taxon>
        <taxon>Coleoptera</taxon>
        <taxon>Polyphaga</taxon>
        <taxon>Elateriformia</taxon>
        <taxon>Elateroidea</taxon>
        <taxon>Elateridae</taxon>
        <taxon>Agrypninae</taxon>
        <taxon>Pyrophorini</taxon>
        <taxon>Ignelater</taxon>
    </lineage>
</organism>
<evidence type="ECO:0000313" key="1">
    <source>
        <dbReference type="EMBL" id="KAF2896320.1"/>
    </source>
</evidence>
<feature type="non-terminal residue" evidence="1">
    <location>
        <position position="1"/>
    </location>
</feature>
<protein>
    <submittedName>
        <fullName evidence="1">Uncharacterized protein</fullName>
    </submittedName>
</protein>
<accession>A0A8K0D8A5</accession>
<proteinExistence type="predicted"/>
<name>A0A8K0D8A5_IGNLU</name>
<dbReference type="AlphaFoldDB" id="A0A8K0D8A5"/>
<reference evidence="1" key="1">
    <citation type="submission" date="2019-08" db="EMBL/GenBank/DDBJ databases">
        <title>The genome of the North American firefly Photinus pyralis.</title>
        <authorList>
            <consortium name="Photinus pyralis genome working group"/>
            <person name="Fallon T.R."/>
            <person name="Sander Lower S.E."/>
            <person name="Weng J.-K."/>
        </authorList>
    </citation>
    <scope>NUCLEOTIDE SEQUENCE</scope>
    <source>
        <strain evidence="1">TRF0915ILg1</strain>
        <tissue evidence="1">Whole body</tissue>
    </source>
</reference>
<evidence type="ECO:0000313" key="2">
    <source>
        <dbReference type="Proteomes" id="UP000801492"/>
    </source>
</evidence>